<reference evidence="3 4" key="1">
    <citation type="submission" date="2020-05" db="EMBL/GenBank/DDBJ databases">
        <title>FDA dAtabase for Regulatory Grade micrObial Sequences (FDA-ARGOS): Supporting development and validation of Infectious Disease Dx tests.</title>
        <authorList>
            <person name="Sproer C."/>
            <person name="Gronow S."/>
            <person name="Severitt S."/>
            <person name="Schroder I."/>
            <person name="Tallon L."/>
            <person name="Sadzewicz L."/>
            <person name="Zhao X."/>
            <person name="Vavikolanu K."/>
            <person name="Mehta A."/>
            <person name="Aluvathingal J."/>
            <person name="Nadendla S."/>
            <person name="Myers T."/>
            <person name="Yan Y."/>
            <person name="Sichtig H."/>
        </authorList>
    </citation>
    <scope>NUCLEOTIDE SEQUENCE [LARGE SCALE GENOMIC DNA]</scope>
    <source>
        <strain evidence="3 4">FDAARGOS_790</strain>
    </source>
</reference>
<dbReference type="AlphaFoldDB" id="A0A7D4HXG3"/>
<evidence type="ECO:0000313" key="4">
    <source>
        <dbReference type="Proteomes" id="UP000500970"/>
    </source>
</evidence>
<dbReference type="Proteomes" id="UP000500970">
    <property type="component" value="Chromosome"/>
</dbReference>
<sequence>MVNEQNDGVAARGPQEQYLSSLAQGRFQIQHCASCGAHQFFPRVLCVHCGATELEWTSPAGTGTVYSYSVVRRKPEAGGDYNVALIDLEEGVRLMSRVDDIALDRLRIGLPVRARVRRDDGQAAVLVFTPAEDA</sequence>
<dbReference type="PANTHER" id="PTHR34075:SF5">
    <property type="entry name" value="BLR3430 PROTEIN"/>
    <property type="match status" value="1"/>
</dbReference>
<evidence type="ECO:0000259" key="2">
    <source>
        <dbReference type="Pfam" id="PF12172"/>
    </source>
</evidence>
<dbReference type="Pfam" id="PF01796">
    <property type="entry name" value="OB_ChsH2_C"/>
    <property type="match status" value="1"/>
</dbReference>
<proteinExistence type="predicted"/>
<keyword evidence="4" id="KW-1185">Reference proteome</keyword>
<dbReference type="InterPro" id="IPR012340">
    <property type="entry name" value="NA-bd_OB-fold"/>
</dbReference>
<accession>A0A7D4HXG3</accession>
<organism evidence="3 4">
    <name type="scientific">Achromobacter pestifer</name>
    <dbReference type="NCBI Taxonomy" id="1353889"/>
    <lineage>
        <taxon>Bacteria</taxon>
        <taxon>Pseudomonadati</taxon>
        <taxon>Pseudomonadota</taxon>
        <taxon>Betaproteobacteria</taxon>
        <taxon>Burkholderiales</taxon>
        <taxon>Alcaligenaceae</taxon>
        <taxon>Achromobacter</taxon>
    </lineage>
</organism>
<feature type="domain" description="ChsH2 rubredoxin-like zinc ribbon" evidence="2">
    <location>
        <begin position="22"/>
        <end position="55"/>
    </location>
</feature>
<protein>
    <submittedName>
        <fullName evidence="3">Zn-ribbon domain-containing OB-fold protein</fullName>
    </submittedName>
</protein>
<dbReference type="EMBL" id="CP053985">
    <property type="protein sequence ID" value="QKH34358.1"/>
    <property type="molecule type" value="Genomic_DNA"/>
</dbReference>
<dbReference type="InterPro" id="IPR022002">
    <property type="entry name" value="ChsH2_Znr"/>
</dbReference>
<dbReference type="Gene3D" id="6.10.30.10">
    <property type="match status" value="1"/>
</dbReference>
<evidence type="ECO:0000313" key="3">
    <source>
        <dbReference type="EMBL" id="QKH34358.1"/>
    </source>
</evidence>
<evidence type="ECO:0000259" key="1">
    <source>
        <dbReference type="Pfam" id="PF01796"/>
    </source>
</evidence>
<dbReference type="PANTHER" id="PTHR34075">
    <property type="entry name" value="BLR3430 PROTEIN"/>
    <property type="match status" value="1"/>
</dbReference>
<name>A0A7D4HXG3_9BURK</name>
<dbReference type="Pfam" id="PF12172">
    <property type="entry name" value="zf-ChsH2"/>
    <property type="match status" value="1"/>
</dbReference>
<dbReference type="InterPro" id="IPR052513">
    <property type="entry name" value="Thioester_dehydratase-like"/>
</dbReference>
<dbReference type="RefSeq" id="WP_173143463.1">
    <property type="nucleotide sequence ID" value="NZ_CP053985.1"/>
</dbReference>
<dbReference type="InterPro" id="IPR002878">
    <property type="entry name" value="ChsH2_C"/>
</dbReference>
<gene>
    <name evidence="3" type="ORF">FOC84_05110</name>
</gene>
<feature type="domain" description="ChsH2 C-terminal OB-fold" evidence="1">
    <location>
        <begin position="56"/>
        <end position="117"/>
    </location>
</feature>
<dbReference type="KEGG" id="apes:FOC84_05110"/>
<dbReference type="SUPFAM" id="SSF50249">
    <property type="entry name" value="Nucleic acid-binding proteins"/>
    <property type="match status" value="1"/>
</dbReference>